<keyword evidence="2" id="KW-1185">Reference proteome</keyword>
<evidence type="ECO:0000313" key="1">
    <source>
        <dbReference type="EMBL" id="GAA4881758.1"/>
    </source>
</evidence>
<dbReference type="RefSeq" id="WP_345334717.1">
    <property type="nucleotide sequence ID" value="NZ_BAABJZ010000021.1"/>
</dbReference>
<protein>
    <recommendedName>
        <fullName evidence="3">Alpha/beta hydrolase</fullName>
    </recommendedName>
</protein>
<dbReference type="EMBL" id="BAABJZ010000021">
    <property type="protein sequence ID" value="GAA4881758.1"/>
    <property type="molecule type" value="Genomic_DNA"/>
</dbReference>
<dbReference type="SUPFAM" id="SSF52151">
    <property type="entry name" value="FabD/lysophospholipase-like"/>
    <property type="match status" value="1"/>
</dbReference>
<comment type="caution">
    <text evidence="1">The sequence shown here is derived from an EMBL/GenBank/DDBJ whole genome shotgun (WGS) entry which is preliminary data.</text>
</comment>
<evidence type="ECO:0008006" key="3">
    <source>
        <dbReference type="Google" id="ProtNLM"/>
    </source>
</evidence>
<proteinExistence type="predicted"/>
<organism evidence="1 2">
    <name type="scientific">Ferrimonas pelagia</name>
    <dbReference type="NCBI Taxonomy" id="1177826"/>
    <lineage>
        <taxon>Bacteria</taxon>
        <taxon>Pseudomonadati</taxon>
        <taxon>Pseudomonadota</taxon>
        <taxon>Gammaproteobacteria</taxon>
        <taxon>Alteromonadales</taxon>
        <taxon>Ferrimonadaceae</taxon>
        <taxon>Ferrimonas</taxon>
    </lineage>
</organism>
<name>A0ABP9END7_9GAMM</name>
<gene>
    <name evidence="1" type="ORF">GCM10023333_14860</name>
</gene>
<evidence type="ECO:0000313" key="2">
    <source>
        <dbReference type="Proteomes" id="UP001499988"/>
    </source>
</evidence>
<accession>A0ABP9END7</accession>
<dbReference type="Proteomes" id="UP001499988">
    <property type="component" value="Unassembled WGS sequence"/>
</dbReference>
<sequence length="347" mass="37998">MLQVIAGSEAARAIEQEGMIPQLFDKWIAASGGPKWLPLAPLDRHLSEQFLLPDQPLALMGTSSGAWRCAALCHPQPAEAHRRLQQGYIHQRYDQAPTQAEIARQCQALLEAAFEPESRQAMVTHPHRQLNLIACRGRGLLSAPRQGSVMAMAALTAAINLVGRRGIAALWQRWVFHAGSHSGFSGMSDLPTYSAQLHAPALIAALLASGSIPMVLPGVEDLAGAAPGRYYDGGVTDYHLDLPALRQGGLTLYPHFYPYAAPGWFDKSLPWRRAQDNFKRVVILAPSEAFIARLPGRKLPDRTDFRALSSAQRIDAWQQAASMGEALIEGFEAIRQEPGRYLQRGFG</sequence>
<reference evidence="2" key="1">
    <citation type="journal article" date="2019" name="Int. J. Syst. Evol. Microbiol.">
        <title>The Global Catalogue of Microorganisms (GCM) 10K type strain sequencing project: providing services to taxonomists for standard genome sequencing and annotation.</title>
        <authorList>
            <consortium name="The Broad Institute Genomics Platform"/>
            <consortium name="The Broad Institute Genome Sequencing Center for Infectious Disease"/>
            <person name="Wu L."/>
            <person name="Ma J."/>
        </authorList>
    </citation>
    <scope>NUCLEOTIDE SEQUENCE [LARGE SCALE GENOMIC DNA]</scope>
    <source>
        <strain evidence="2">JCM 18401</strain>
    </source>
</reference>
<dbReference type="InterPro" id="IPR016035">
    <property type="entry name" value="Acyl_Trfase/lysoPLipase"/>
</dbReference>